<sequence>MPERKAPRRPATNLLGYHAKERPQFWVPWSQKSSSSNRIRPTAGNLDLLTRESRQCLINFANYQAPKPTSWLPVPKSRRAAVLVALFVGRKGDLYVLLNRRASTMRSFAGDTSLPGGKMDPEDKTIEDTARREAFEEIGLPIDRNKAPLLCIFEPFWVEKQLVVTPVVVLILDTSLRPILNHSEVASLFSHPLASFLSSDPPFPKETELAEVPYHTYQDYDWHGPPAPVKKDKDSKRNSNSGRSRSGAGSRGVFGAGRRRRNRHTRNSEYLVPTSDSLSDNDSENVQRQQQAQTRKMRMHRFLTGREAGGIKPVYGLTAAIMIHVARIGYNREPNFEIDPPPFPPATGSRSATDSESSDWDDEEESSVPNTDMRIAWAMLNRPSPMYDALVQEGLDKKVDWRRARRLLGLDESGKGPVKSTSVGRREKARIVKAKL</sequence>
<dbReference type="PROSITE" id="PS51462">
    <property type="entry name" value="NUDIX"/>
    <property type="match status" value="1"/>
</dbReference>
<keyword evidence="4" id="KW-1185">Reference proteome</keyword>
<feature type="region of interest" description="Disordered" evidence="1">
    <location>
        <begin position="411"/>
        <end position="436"/>
    </location>
</feature>
<protein>
    <recommendedName>
        <fullName evidence="2">Nudix hydrolase domain-containing protein</fullName>
    </recommendedName>
</protein>
<dbReference type="InterPro" id="IPR045121">
    <property type="entry name" value="CoAse"/>
</dbReference>
<dbReference type="OrthoDB" id="10260614at2759"/>
<dbReference type="GO" id="GO:0010945">
    <property type="term" value="F:coenzyme A diphosphatase activity"/>
    <property type="evidence" value="ECO:0007669"/>
    <property type="project" value="InterPro"/>
</dbReference>
<dbReference type="PANTHER" id="PTHR12992">
    <property type="entry name" value="NUDIX HYDROLASE"/>
    <property type="match status" value="1"/>
</dbReference>
<dbReference type="GO" id="GO:0015938">
    <property type="term" value="P:coenzyme A catabolic process"/>
    <property type="evidence" value="ECO:0007669"/>
    <property type="project" value="TreeGrafter"/>
</dbReference>
<dbReference type="PANTHER" id="PTHR12992:SF45">
    <property type="entry name" value="NUDIX HYDROLASE DOMAIN-CONTAINING PROTEIN"/>
    <property type="match status" value="1"/>
</dbReference>
<feature type="region of interest" description="Disordered" evidence="1">
    <location>
        <begin position="220"/>
        <end position="297"/>
    </location>
</feature>
<dbReference type="AlphaFoldDB" id="A0A8H5LIH8"/>
<dbReference type="Gene3D" id="3.90.79.10">
    <property type="entry name" value="Nucleoside Triphosphate Pyrophosphohydrolase"/>
    <property type="match status" value="1"/>
</dbReference>
<evidence type="ECO:0000313" key="3">
    <source>
        <dbReference type="EMBL" id="KAF5358626.1"/>
    </source>
</evidence>
<feature type="domain" description="Nudix hydrolase" evidence="2">
    <location>
        <begin position="77"/>
        <end position="214"/>
    </location>
</feature>
<feature type="compositionally biased region" description="Acidic residues" evidence="1">
    <location>
        <begin position="356"/>
        <end position="366"/>
    </location>
</feature>
<feature type="region of interest" description="Disordered" evidence="1">
    <location>
        <begin position="336"/>
        <end position="368"/>
    </location>
</feature>
<dbReference type="EMBL" id="JAACJM010000049">
    <property type="protein sequence ID" value="KAF5358626.1"/>
    <property type="molecule type" value="Genomic_DNA"/>
</dbReference>
<reference evidence="3 4" key="1">
    <citation type="journal article" date="2020" name="ISME J.">
        <title>Uncovering the hidden diversity of litter-decomposition mechanisms in mushroom-forming fungi.</title>
        <authorList>
            <person name="Floudas D."/>
            <person name="Bentzer J."/>
            <person name="Ahren D."/>
            <person name="Johansson T."/>
            <person name="Persson P."/>
            <person name="Tunlid A."/>
        </authorList>
    </citation>
    <scope>NUCLEOTIDE SEQUENCE [LARGE SCALE GENOMIC DNA]</scope>
    <source>
        <strain evidence="3 4">CBS 291.85</strain>
    </source>
</reference>
<evidence type="ECO:0000313" key="4">
    <source>
        <dbReference type="Proteomes" id="UP000559256"/>
    </source>
</evidence>
<comment type="caution">
    <text evidence="3">The sequence shown here is derived from an EMBL/GenBank/DDBJ whole genome shotgun (WGS) entry which is preliminary data.</text>
</comment>
<dbReference type="CDD" id="cd03426">
    <property type="entry name" value="NUDIX_CoAse_Nudt7"/>
    <property type="match status" value="1"/>
</dbReference>
<organism evidence="3 4">
    <name type="scientific">Tetrapyrgos nigripes</name>
    <dbReference type="NCBI Taxonomy" id="182062"/>
    <lineage>
        <taxon>Eukaryota</taxon>
        <taxon>Fungi</taxon>
        <taxon>Dikarya</taxon>
        <taxon>Basidiomycota</taxon>
        <taxon>Agaricomycotina</taxon>
        <taxon>Agaricomycetes</taxon>
        <taxon>Agaricomycetidae</taxon>
        <taxon>Agaricales</taxon>
        <taxon>Marasmiineae</taxon>
        <taxon>Marasmiaceae</taxon>
        <taxon>Tetrapyrgos</taxon>
    </lineage>
</organism>
<feature type="compositionally biased region" description="Polar residues" evidence="1">
    <location>
        <begin position="274"/>
        <end position="294"/>
    </location>
</feature>
<proteinExistence type="predicted"/>
<name>A0A8H5LIH8_9AGAR</name>
<evidence type="ECO:0000259" key="2">
    <source>
        <dbReference type="PROSITE" id="PS51462"/>
    </source>
</evidence>
<gene>
    <name evidence="3" type="ORF">D9758_007740</name>
</gene>
<evidence type="ECO:0000256" key="1">
    <source>
        <dbReference type="SAM" id="MobiDB-lite"/>
    </source>
</evidence>
<dbReference type="SUPFAM" id="SSF55811">
    <property type="entry name" value="Nudix"/>
    <property type="match status" value="1"/>
</dbReference>
<accession>A0A8H5LIH8</accession>
<dbReference type="InterPro" id="IPR015797">
    <property type="entry name" value="NUDIX_hydrolase-like_dom_sf"/>
</dbReference>
<dbReference type="Proteomes" id="UP000559256">
    <property type="component" value="Unassembled WGS sequence"/>
</dbReference>
<dbReference type="InterPro" id="IPR000086">
    <property type="entry name" value="NUDIX_hydrolase_dom"/>
</dbReference>
<feature type="compositionally biased region" description="Low complexity" evidence="1">
    <location>
        <begin position="238"/>
        <end position="248"/>
    </location>
</feature>
<dbReference type="Pfam" id="PF00293">
    <property type="entry name" value="NUDIX"/>
    <property type="match status" value="1"/>
</dbReference>